<dbReference type="AlphaFoldDB" id="C2CJ65"/>
<dbReference type="EMBL" id="ACGC01000102">
    <property type="protein sequence ID" value="EEI82389.1"/>
    <property type="molecule type" value="Genomic_DNA"/>
</dbReference>
<reference evidence="1 2" key="1">
    <citation type="submission" date="2009-01" db="EMBL/GenBank/DDBJ databases">
        <authorList>
            <person name="Qin X."/>
            <person name="Bachman B."/>
            <person name="Battles P."/>
            <person name="Bell A."/>
            <person name="Bess C."/>
            <person name="Bickham C."/>
            <person name="Chaboub L."/>
            <person name="Chen D."/>
            <person name="Coyle M."/>
            <person name="Deiros D.R."/>
            <person name="Dinh H."/>
            <person name="Forbes L."/>
            <person name="Fowler G."/>
            <person name="Francisco L."/>
            <person name="Fu Q."/>
            <person name="Gubbala S."/>
            <person name="Hale W."/>
            <person name="Han Y."/>
            <person name="Hemphill L."/>
            <person name="Highlander S.K."/>
            <person name="Hirani K."/>
            <person name="Hogues M."/>
            <person name="Jackson L."/>
            <person name="Jakkamsetti A."/>
            <person name="Javaid M."/>
            <person name="Jiang H."/>
            <person name="Korchina V."/>
            <person name="Kovar C."/>
            <person name="Lara F."/>
            <person name="Lee S."/>
            <person name="Mata R."/>
            <person name="Mathew T."/>
            <person name="Moen C."/>
            <person name="Morales K."/>
            <person name="Munidasa M."/>
            <person name="Nazareth L."/>
            <person name="Ngo R."/>
            <person name="Nguyen L."/>
            <person name="Okwuonu G."/>
            <person name="Ongeri F."/>
            <person name="Patil S."/>
            <person name="Petrosino J."/>
            <person name="Pham C."/>
            <person name="Pham P."/>
            <person name="Pu L.-L."/>
            <person name="Puazo M."/>
            <person name="Raj R."/>
            <person name="Reid J."/>
            <person name="Rouhana J."/>
            <person name="Saada N."/>
            <person name="Shang Y."/>
            <person name="Simmons D."/>
            <person name="Thornton R."/>
            <person name="Warren J."/>
            <person name="Weissenberger G."/>
            <person name="Zhang J."/>
            <person name="Zhang L."/>
            <person name="Zhou C."/>
            <person name="Zhu D."/>
            <person name="Muzny D."/>
            <person name="Worley K."/>
            <person name="Gibbs R."/>
        </authorList>
    </citation>
    <scope>NUCLEOTIDE SEQUENCE [LARGE SCALE GENOMIC DNA]</scope>
    <source>
        <strain evidence="1 2">ATCC 35098</strain>
    </source>
</reference>
<accession>C2CJ65</accession>
<organism evidence="1 2">
    <name type="scientific">Anaerococcus tetradius ATCC 35098</name>
    <dbReference type="NCBI Taxonomy" id="525255"/>
    <lineage>
        <taxon>Bacteria</taxon>
        <taxon>Bacillati</taxon>
        <taxon>Bacillota</taxon>
        <taxon>Tissierellia</taxon>
        <taxon>Tissierellales</taxon>
        <taxon>Peptoniphilaceae</taxon>
        <taxon>Anaerococcus</taxon>
    </lineage>
</organism>
<feature type="non-terminal residue" evidence="1">
    <location>
        <position position="1"/>
    </location>
</feature>
<feature type="non-terminal residue" evidence="1">
    <location>
        <position position="114"/>
    </location>
</feature>
<protein>
    <submittedName>
        <fullName evidence="1">Uncharacterized protein</fullName>
    </submittedName>
</protein>
<proteinExistence type="predicted"/>
<evidence type="ECO:0000313" key="2">
    <source>
        <dbReference type="Proteomes" id="UP000003744"/>
    </source>
</evidence>
<dbReference type="RefSeq" id="WP_004837952.1">
    <property type="nucleotide sequence ID" value="NZ_GG666368.1"/>
</dbReference>
<sequence>GQGVTIEYVDGLPDGLDFVDGSITGLLYSEDSFASMKEYPITIYGKKDGKAIKRTLKLTVYQDKDRDGINDDDDANPNAFNPEFKGGAYKDKCLTGFIGDDEPSIDDYKKLFKN</sequence>
<gene>
    <name evidence="1" type="ORF">HMPREF0077_1525</name>
</gene>
<name>C2CJ65_9FIRM</name>
<evidence type="ECO:0000313" key="1">
    <source>
        <dbReference type="EMBL" id="EEI82389.1"/>
    </source>
</evidence>
<dbReference type="Proteomes" id="UP000003744">
    <property type="component" value="Unassembled WGS sequence"/>
</dbReference>
<comment type="caution">
    <text evidence="1">The sequence shown here is derived from an EMBL/GenBank/DDBJ whole genome shotgun (WGS) entry which is preliminary data.</text>
</comment>